<dbReference type="EMBL" id="QICL01000001">
    <property type="protein sequence ID" value="PXV69293.1"/>
    <property type="molecule type" value="Genomic_DNA"/>
</dbReference>
<name>A0A2V3PUI6_9BACT</name>
<evidence type="ECO:0000313" key="4">
    <source>
        <dbReference type="Proteomes" id="UP000247973"/>
    </source>
</evidence>
<comment type="caution">
    <text evidence="3">The sequence shown here is derived from an EMBL/GenBank/DDBJ whole genome shotgun (WGS) entry which is preliminary data.</text>
</comment>
<keyword evidence="4" id="KW-1185">Reference proteome</keyword>
<feature type="signal peptide" evidence="1">
    <location>
        <begin position="1"/>
        <end position="23"/>
    </location>
</feature>
<dbReference type="InterPro" id="IPR011871">
    <property type="entry name" value="Fib_succ_major"/>
</dbReference>
<dbReference type="OrthoDB" id="9805760at2"/>
<dbReference type="Pfam" id="PF09603">
    <property type="entry name" value="Fib_succ_major"/>
    <property type="match status" value="1"/>
</dbReference>
<feature type="domain" description="Fibrobacter succinogenes major paralogous" evidence="2">
    <location>
        <begin position="148"/>
        <end position="411"/>
    </location>
</feature>
<dbReference type="NCBIfam" id="TIGR02145">
    <property type="entry name" value="Fib_succ_major"/>
    <property type="match status" value="1"/>
</dbReference>
<dbReference type="Proteomes" id="UP000247973">
    <property type="component" value="Unassembled WGS sequence"/>
</dbReference>
<sequence length="416" mass="44520">MNINYLAKLSFLGLFVLSSSLYSQVTIGSHLPAVSGALLEIKEKNIESGNLATSTRGFMMPRVALSSLKDLYPMLSGTEGDYSTLKITHVGLMVYNTNSCGPVPMGLNVWDGSQWQHLGQEQLSPDVEIYIDQDGNSFKARRFGSAGVWMTENLAAKNYASGMGGGAIPLHTSGVDNDLVAYAYPNGTPGNWGAVPLNWSTNQGLIYSWFAAAKGNPSIAIDQQVIGSTVEKFEVEMTGPLGVAPNKYVQGVCPDGWHLPSDREWNQLEQEIYNSAASYSASSTPNFIPTSWVADWGGESTRTVYMNVYRGSSSTSGHGTAMKSICPPVGSSTETNGTSNSSAKGGFNALLLGGAHGASLLNFGTRGYFWTSSSGSQNATTYVSVYRGVSPTSVSVIRGNTNRAYMWAVRCKKNAY</sequence>
<gene>
    <name evidence="3" type="ORF">CLV62_101562</name>
</gene>
<organism evidence="3 4">
    <name type="scientific">Dysgonomonas alginatilytica</name>
    <dbReference type="NCBI Taxonomy" id="1605892"/>
    <lineage>
        <taxon>Bacteria</taxon>
        <taxon>Pseudomonadati</taxon>
        <taxon>Bacteroidota</taxon>
        <taxon>Bacteroidia</taxon>
        <taxon>Bacteroidales</taxon>
        <taxon>Dysgonomonadaceae</taxon>
        <taxon>Dysgonomonas</taxon>
    </lineage>
</organism>
<proteinExistence type="predicted"/>
<reference evidence="3 4" key="1">
    <citation type="submission" date="2018-03" db="EMBL/GenBank/DDBJ databases">
        <title>Genomic Encyclopedia of Archaeal and Bacterial Type Strains, Phase II (KMG-II): from individual species to whole genera.</title>
        <authorList>
            <person name="Goeker M."/>
        </authorList>
    </citation>
    <scope>NUCLEOTIDE SEQUENCE [LARGE SCALE GENOMIC DNA]</scope>
    <source>
        <strain evidence="3 4">DSM 100214</strain>
    </source>
</reference>
<dbReference type="AlphaFoldDB" id="A0A2V3PUI6"/>
<evidence type="ECO:0000256" key="1">
    <source>
        <dbReference type="SAM" id="SignalP"/>
    </source>
</evidence>
<protein>
    <submittedName>
        <fullName evidence="3">Uncharacterized protein (TIGR02145 family)</fullName>
    </submittedName>
</protein>
<evidence type="ECO:0000313" key="3">
    <source>
        <dbReference type="EMBL" id="PXV69293.1"/>
    </source>
</evidence>
<keyword evidence="1" id="KW-0732">Signal</keyword>
<dbReference type="RefSeq" id="WP_110309238.1">
    <property type="nucleotide sequence ID" value="NZ_QICL01000001.1"/>
</dbReference>
<feature type="chain" id="PRO_5015933656" evidence="1">
    <location>
        <begin position="24"/>
        <end position="416"/>
    </location>
</feature>
<accession>A0A2V3PUI6</accession>
<evidence type="ECO:0000259" key="2">
    <source>
        <dbReference type="Pfam" id="PF09603"/>
    </source>
</evidence>